<keyword evidence="1" id="KW-1133">Transmembrane helix</keyword>
<keyword evidence="1" id="KW-0472">Membrane</keyword>
<evidence type="ECO:0000313" key="2">
    <source>
        <dbReference type="EMBL" id="MBW91118.1"/>
    </source>
</evidence>
<sequence length="41" mass="5273">MEEEKVYLLEWVTYTCVMPCDCIFLFLFQRYFLLFFFFHLF</sequence>
<organism evidence="2">
    <name type="scientific">Rhizophora mucronata</name>
    <name type="common">Asiatic mangrove</name>
    <dbReference type="NCBI Taxonomy" id="61149"/>
    <lineage>
        <taxon>Eukaryota</taxon>
        <taxon>Viridiplantae</taxon>
        <taxon>Streptophyta</taxon>
        <taxon>Embryophyta</taxon>
        <taxon>Tracheophyta</taxon>
        <taxon>Spermatophyta</taxon>
        <taxon>Magnoliopsida</taxon>
        <taxon>eudicotyledons</taxon>
        <taxon>Gunneridae</taxon>
        <taxon>Pentapetalae</taxon>
        <taxon>rosids</taxon>
        <taxon>fabids</taxon>
        <taxon>Malpighiales</taxon>
        <taxon>Rhizophoraceae</taxon>
        <taxon>Rhizophora</taxon>
    </lineage>
</organism>
<protein>
    <submittedName>
        <fullName evidence="2">Uncharacterized protein</fullName>
    </submittedName>
</protein>
<reference evidence="2" key="1">
    <citation type="submission" date="2018-02" db="EMBL/GenBank/DDBJ databases">
        <title>Rhizophora mucronata_Transcriptome.</title>
        <authorList>
            <person name="Meera S.P."/>
            <person name="Sreeshan A."/>
            <person name="Augustine A."/>
        </authorList>
    </citation>
    <scope>NUCLEOTIDE SEQUENCE</scope>
    <source>
        <tissue evidence="2">Leaf</tissue>
    </source>
</reference>
<evidence type="ECO:0000256" key="1">
    <source>
        <dbReference type="SAM" id="Phobius"/>
    </source>
</evidence>
<dbReference type="EMBL" id="GGEC01010635">
    <property type="protein sequence ID" value="MBW91118.1"/>
    <property type="molecule type" value="Transcribed_RNA"/>
</dbReference>
<proteinExistence type="predicted"/>
<accession>A0A2P2JCC6</accession>
<dbReference type="AlphaFoldDB" id="A0A2P2JCC6"/>
<name>A0A2P2JCC6_RHIMU</name>
<keyword evidence="1" id="KW-0812">Transmembrane</keyword>
<feature type="transmembrane region" description="Helical" evidence="1">
    <location>
        <begin position="12"/>
        <end position="38"/>
    </location>
</feature>